<dbReference type="AlphaFoldDB" id="A0AAD4AK23"/>
<protein>
    <recommendedName>
        <fullName evidence="3">Lipoprotein</fullName>
    </recommendedName>
</protein>
<evidence type="ECO:0000313" key="1">
    <source>
        <dbReference type="EMBL" id="KAF7773704.1"/>
    </source>
</evidence>
<dbReference type="PROSITE" id="PS51257">
    <property type="entry name" value="PROKAR_LIPOPROTEIN"/>
    <property type="match status" value="1"/>
</dbReference>
<name>A0AAD4AK23_9GAMM</name>
<reference evidence="1" key="2">
    <citation type="submission" date="2015-03" db="EMBL/GenBank/DDBJ databases">
        <title>Genome sequence of Pseudoalteromonas citrea.</title>
        <authorList>
            <person name="Xie B.-B."/>
            <person name="Rong J.-C."/>
            <person name="Qin Q.-L."/>
            <person name="Zhang Y.-Z."/>
        </authorList>
    </citation>
    <scope>NUCLEOTIDE SEQUENCE</scope>
    <source>
        <strain evidence="1">DSM 8771</strain>
    </source>
</reference>
<comment type="caution">
    <text evidence="1">The sequence shown here is derived from an EMBL/GenBank/DDBJ whole genome shotgun (WGS) entry which is preliminary data.</text>
</comment>
<evidence type="ECO:0008006" key="3">
    <source>
        <dbReference type="Google" id="ProtNLM"/>
    </source>
</evidence>
<dbReference type="RefSeq" id="WP_010367894.1">
    <property type="nucleotide sequence ID" value="NZ_AHBZ03000014.1"/>
</dbReference>
<dbReference type="Proteomes" id="UP000016487">
    <property type="component" value="Unassembled WGS sequence"/>
</dbReference>
<gene>
    <name evidence="1" type="ORF">PCIT_a0010</name>
</gene>
<accession>A0AAD4AK23</accession>
<sequence length="81" mass="8879">MKEILSMLVACVVLAGCSATDNEADKQARNTIGFKCEQIRVLGSSIPKKVCSTREQRKHAEVISKEATKDAQRTITVNSIE</sequence>
<reference evidence="1" key="1">
    <citation type="journal article" date="2012" name="J. Bacteriol.">
        <title>Genome sequences of type strains of seven species of the marine bacterium Pseudoalteromonas.</title>
        <authorList>
            <person name="Xie B.B."/>
            <person name="Shu Y.L."/>
            <person name="Qin Q.L."/>
            <person name="Rong J.C."/>
            <person name="Zhang X.Y."/>
            <person name="Chen X.L."/>
            <person name="Shi M."/>
            <person name="He H.L."/>
            <person name="Zhou B.C."/>
            <person name="Zhang Y.Z."/>
        </authorList>
    </citation>
    <scope>NUCLEOTIDE SEQUENCE</scope>
    <source>
        <strain evidence="1">DSM 8771</strain>
    </source>
</reference>
<evidence type="ECO:0000313" key="2">
    <source>
        <dbReference type="Proteomes" id="UP000016487"/>
    </source>
</evidence>
<dbReference type="EMBL" id="AHBZ03000014">
    <property type="protein sequence ID" value="KAF7773704.1"/>
    <property type="molecule type" value="Genomic_DNA"/>
</dbReference>
<organism evidence="1 2">
    <name type="scientific">Pseudoalteromonas citrea</name>
    <dbReference type="NCBI Taxonomy" id="43655"/>
    <lineage>
        <taxon>Bacteria</taxon>
        <taxon>Pseudomonadati</taxon>
        <taxon>Pseudomonadota</taxon>
        <taxon>Gammaproteobacteria</taxon>
        <taxon>Alteromonadales</taxon>
        <taxon>Pseudoalteromonadaceae</taxon>
        <taxon>Pseudoalteromonas</taxon>
    </lineage>
</organism>
<proteinExistence type="predicted"/>